<dbReference type="OrthoDB" id="4131739at2"/>
<feature type="signal peptide" evidence="1">
    <location>
        <begin position="1"/>
        <end position="30"/>
    </location>
</feature>
<protein>
    <recommendedName>
        <fullName evidence="4">Secreted protein</fullName>
    </recommendedName>
</protein>
<evidence type="ECO:0000313" key="3">
    <source>
        <dbReference type="Proteomes" id="UP000054241"/>
    </source>
</evidence>
<keyword evidence="3" id="KW-1185">Reference proteome</keyword>
<dbReference type="STRING" id="67285.AQI88_41530"/>
<evidence type="ECO:0000256" key="1">
    <source>
        <dbReference type="SAM" id="SignalP"/>
    </source>
</evidence>
<dbReference type="RefSeq" id="WP_067010955.1">
    <property type="nucleotide sequence ID" value="NZ_BNDU01000006.1"/>
</dbReference>
<sequence>MKLRSRLGITLGTLLSSLALAISVPNSASATAQACDNFGCDGHDPNVQSWQTGPVSPYGPYDLGGSFAYELRWGKTDGDQYSWARLWYISGSDESKWSVYVQRCTKDHSTCYWRLGLKHGAASGWTSKVPDGTNYYYTRTPMYYNPSGYEMRACAEDPSGTAHCTPWF</sequence>
<organism evidence="2 3">
    <name type="scientific">Streptomyces cellostaticus</name>
    <dbReference type="NCBI Taxonomy" id="67285"/>
    <lineage>
        <taxon>Bacteria</taxon>
        <taxon>Bacillati</taxon>
        <taxon>Actinomycetota</taxon>
        <taxon>Actinomycetes</taxon>
        <taxon>Kitasatosporales</taxon>
        <taxon>Streptomycetaceae</taxon>
        <taxon>Streptomyces</taxon>
    </lineage>
</organism>
<name>A0A101N3G0_9ACTN</name>
<feature type="chain" id="PRO_5007101074" description="Secreted protein" evidence="1">
    <location>
        <begin position="31"/>
        <end position="168"/>
    </location>
</feature>
<keyword evidence="1" id="KW-0732">Signal</keyword>
<proteinExistence type="predicted"/>
<dbReference type="Proteomes" id="UP000054241">
    <property type="component" value="Unassembled WGS sequence"/>
</dbReference>
<comment type="caution">
    <text evidence="2">The sequence shown here is derived from an EMBL/GenBank/DDBJ whole genome shotgun (WGS) entry which is preliminary data.</text>
</comment>
<dbReference type="AlphaFoldDB" id="A0A101N3G0"/>
<evidence type="ECO:0000313" key="2">
    <source>
        <dbReference type="EMBL" id="KUM85843.1"/>
    </source>
</evidence>
<dbReference type="EMBL" id="LMWL01000115">
    <property type="protein sequence ID" value="KUM85843.1"/>
    <property type="molecule type" value="Genomic_DNA"/>
</dbReference>
<gene>
    <name evidence="2" type="ORF">AQI88_41530</name>
</gene>
<reference evidence="2 3" key="1">
    <citation type="submission" date="2015-10" db="EMBL/GenBank/DDBJ databases">
        <title>Draft genome sequence of Streptomyces cellostaticus DSM 40189, type strain for the species Streptomyces cellostaticus.</title>
        <authorList>
            <person name="Ruckert C."/>
            <person name="Winkler A."/>
            <person name="Kalinowski J."/>
            <person name="Kampfer P."/>
            <person name="Glaeser S."/>
        </authorList>
    </citation>
    <scope>NUCLEOTIDE SEQUENCE [LARGE SCALE GENOMIC DNA]</scope>
    <source>
        <strain evidence="2 3">DSM 40189</strain>
    </source>
</reference>
<evidence type="ECO:0008006" key="4">
    <source>
        <dbReference type="Google" id="ProtNLM"/>
    </source>
</evidence>
<accession>A0A101N3G0</accession>
<dbReference type="PROSITE" id="PS51257">
    <property type="entry name" value="PROKAR_LIPOPROTEIN"/>
    <property type="match status" value="1"/>
</dbReference>